<name>A0ABV8QQM4_9BACT</name>
<protein>
    <submittedName>
        <fullName evidence="1">Uncharacterized protein</fullName>
    </submittedName>
</protein>
<gene>
    <name evidence="1" type="ORF">ACFOWM_03555</name>
</gene>
<keyword evidence="2" id="KW-1185">Reference proteome</keyword>
<proteinExistence type="predicted"/>
<organism evidence="1 2">
    <name type="scientific">Ferruginibacter yonginensis</name>
    <dbReference type="NCBI Taxonomy" id="1310416"/>
    <lineage>
        <taxon>Bacteria</taxon>
        <taxon>Pseudomonadati</taxon>
        <taxon>Bacteroidota</taxon>
        <taxon>Chitinophagia</taxon>
        <taxon>Chitinophagales</taxon>
        <taxon>Chitinophagaceae</taxon>
        <taxon>Ferruginibacter</taxon>
    </lineage>
</organism>
<accession>A0ABV8QQM4</accession>
<dbReference type="Proteomes" id="UP001595907">
    <property type="component" value="Unassembled WGS sequence"/>
</dbReference>
<evidence type="ECO:0000313" key="1">
    <source>
        <dbReference type="EMBL" id="MFC4261940.1"/>
    </source>
</evidence>
<sequence>MQIITQYHELNCLGAVLINYLPMLSRSLMLNVERQSKVSPEFLQSKLIVAVVQELEEFMLKKLAARPSQKIKLKLSDAQGIILYKTLLDMPIASIEHYQNLCRSNWLKQLDQQIIHNPQNYMYATQH</sequence>
<dbReference type="RefSeq" id="WP_379707150.1">
    <property type="nucleotide sequence ID" value="NZ_JBHSCZ010000001.1"/>
</dbReference>
<dbReference type="EMBL" id="JBHSCZ010000001">
    <property type="protein sequence ID" value="MFC4261940.1"/>
    <property type="molecule type" value="Genomic_DNA"/>
</dbReference>
<evidence type="ECO:0000313" key="2">
    <source>
        <dbReference type="Proteomes" id="UP001595907"/>
    </source>
</evidence>
<comment type="caution">
    <text evidence="1">The sequence shown here is derived from an EMBL/GenBank/DDBJ whole genome shotgun (WGS) entry which is preliminary data.</text>
</comment>
<reference evidence="2" key="1">
    <citation type="journal article" date="2019" name="Int. J. Syst. Evol. Microbiol.">
        <title>The Global Catalogue of Microorganisms (GCM) 10K type strain sequencing project: providing services to taxonomists for standard genome sequencing and annotation.</title>
        <authorList>
            <consortium name="The Broad Institute Genomics Platform"/>
            <consortium name="The Broad Institute Genome Sequencing Center for Infectious Disease"/>
            <person name="Wu L."/>
            <person name="Ma J."/>
        </authorList>
    </citation>
    <scope>NUCLEOTIDE SEQUENCE [LARGE SCALE GENOMIC DNA]</scope>
    <source>
        <strain evidence="2">CECT 8289</strain>
    </source>
</reference>